<name>A0A2W1BGK6_HELAM</name>
<protein>
    <submittedName>
        <fullName evidence="2">Uncharacterized protein</fullName>
    </submittedName>
</protein>
<accession>A0A2W1BGK6</accession>
<keyword evidence="1" id="KW-0732">Signal</keyword>
<keyword evidence="3" id="KW-1185">Reference proteome</keyword>
<dbReference type="OrthoDB" id="7272807at2759"/>
<proteinExistence type="predicted"/>
<feature type="chain" id="PRO_5016045593" evidence="1">
    <location>
        <begin position="21"/>
        <end position="225"/>
    </location>
</feature>
<reference evidence="2 3" key="1">
    <citation type="journal article" date="2017" name="BMC Biol.">
        <title>Genomic innovations, transcriptional plasticity and gene loss underlying the evolution and divergence of two highly polyphagous and invasive Helicoverpa pest species.</title>
        <authorList>
            <person name="Pearce S.L."/>
            <person name="Clarke D.F."/>
            <person name="East P.D."/>
            <person name="Elfekih S."/>
            <person name="Gordon K.H."/>
            <person name="Jermiin L.S."/>
            <person name="McGaughran A."/>
            <person name="Oakeshott J.G."/>
            <person name="Papanikolaou A."/>
            <person name="Perera O.P."/>
            <person name="Rane R.V."/>
            <person name="Richards S."/>
            <person name="Tay W.T."/>
            <person name="Walsh T.K."/>
            <person name="Anderson A."/>
            <person name="Anderson C.J."/>
            <person name="Asgari S."/>
            <person name="Board P.G."/>
            <person name="Bretschneider A."/>
            <person name="Campbell P.M."/>
            <person name="Chertemps T."/>
            <person name="Christeller J.T."/>
            <person name="Coppin C.W."/>
            <person name="Downes S.J."/>
            <person name="Duan G."/>
            <person name="Farnsworth C.A."/>
            <person name="Good R.T."/>
            <person name="Han L.B."/>
            <person name="Han Y.C."/>
            <person name="Hatje K."/>
            <person name="Horne I."/>
            <person name="Huang Y.P."/>
            <person name="Hughes D.S."/>
            <person name="Jacquin-Joly E."/>
            <person name="James W."/>
            <person name="Jhangiani S."/>
            <person name="Kollmar M."/>
            <person name="Kuwar S.S."/>
            <person name="Li S."/>
            <person name="Liu N.Y."/>
            <person name="Maibeche M.T."/>
            <person name="Miller J.R."/>
            <person name="Montagne N."/>
            <person name="Perry T."/>
            <person name="Qu J."/>
            <person name="Song S.V."/>
            <person name="Sutton G.G."/>
            <person name="Vogel H."/>
            <person name="Walenz B.P."/>
            <person name="Xu W."/>
            <person name="Zhang H.J."/>
            <person name="Zou Z."/>
            <person name="Batterham P."/>
            <person name="Edwards O.R."/>
            <person name="Feyereisen R."/>
            <person name="Gibbs R.A."/>
            <person name="Heckel D.G."/>
            <person name="McGrath A."/>
            <person name="Robin C."/>
            <person name="Scherer S.E."/>
            <person name="Worley K.C."/>
            <person name="Wu Y.D."/>
        </authorList>
    </citation>
    <scope>NUCLEOTIDE SEQUENCE [LARGE SCALE GENOMIC DNA]</scope>
    <source>
        <strain evidence="2">Harm_GR_Male_#8</strain>
        <tissue evidence="2">Whole organism</tissue>
    </source>
</reference>
<organism evidence="2 3">
    <name type="scientific">Helicoverpa armigera</name>
    <name type="common">Cotton bollworm</name>
    <name type="synonym">Heliothis armigera</name>
    <dbReference type="NCBI Taxonomy" id="29058"/>
    <lineage>
        <taxon>Eukaryota</taxon>
        <taxon>Metazoa</taxon>
        <taxon>Ecdysozoa</taxon>
        <taxon>Arthropoda</taxon>
        <taxon>Hexapoda</taxon>
        <taxon>Insecta</taxon>
        <taxon>Pterygota</taxon>
        <taxon>Neoptera</taxon>
        <taxon>Endopterygota</taxon>
        <taxon>Lepidoptera</taxon>
        <taxon>Glossata</taxon>
        <taxon>Ditrysia</taxon>
        <taxon>Noctuoidea</taxon>
        <taxon>Noctuidae</taxon>
        <taxon>Heliothinae</taxon>
        <taxon>Helicoverpa</taxon>
    </lineage>
</organism>
<dbReference type="AlphaFoldDB" id="A0A2W1BGK6"/>
<evidence type="ECO:0000256" key="1">
    <source>
        <dbReference type="SAM" id="SignalP"/>
    </source>
</evidence>
<dbReference type="Proteomes" id="UP000249218">
    <property type="component" value="Unassembled WGS sequence"/>
</dbReference>
<feature type="signal peptide" evidence="1">
    <location>
        <begin position="1"/>
        <end position="20"/>
    </location>
</feature>
<sequence length="225" mass="26663">MDKSLIKIILLCSMVTQVLCSHKWSDYMGKHEKQKLVWLSEDLYKDAMLKLRQVFAIRQEHEKYIAYHVGMIMGRVREKYRFMVEIYRDIYDKTNNRSALMPPGVKHYKSIHYIIALEMIHYLSVEIDKLLNVIEDTAMDDIRSSNLMVARPIDTKGNGTRMGPERPEDAALRAKAKEEATKSILRQKYLMKKIGRPLNLTTSKKRFRKQWPVEDTWSLEKYNYK</sequence>
<dbReference type="EMBL" id="KZ150195">
    <property type="protein sequence ID" value="PZC72337.1"/>
    <property type="molecule type" value="Genomic_DNA"/>
</dbReference>
<evidence type="ECO:0000313" key="3">
    <source>
        <dbReference type="Proteomes" id="UP000249218"/>
    </source>
</evidence>
<gene>
    <name evidence="2" type="primary">HaOG211288</name>
    <name evidence="2" type="ORF">B5X24_HaOG211288</name>
</gene>
<evidence type="ECO:0000313" key="2">
    <source>
        <dbReference type="EMBL" id="PZC72337.1"/>
    </source>
</evidence>